<evidence type="ECO:0000313" key="2">
    <source>
        <dbReference type="Proteomes" id="UP001328107"/>
    </source>
</evidence>
<keyword evidence="2" id="KW-1185">Reference proteome</keyword>
<accession>A0AAN5DAS0</accession>
<proteinExistence type="predicted"/>
<gene>
    <name evidence="1" type="ORF">PMAYCL1PPCAC_29390</name>
</gene>
<organism evidence="1 2">
    <name type="scientific">Pristionchus mayeri</name>
    <dbReference type="NCBI Taxonomy" id="1317129"/>
    <lineage>
        <taxon>Eukaryota</taxon>
        <taxon>Metazoa</taxon>
        <taxon>Ecdysozoa</taxon>
        <taxon>Nematoda</taxon>
        <taxon>Chromadorea</taxon>
        <taxon>Rhabditida</taxon>
        <taxon>Rhabditina</taxon>
        <taxon>Diplogasteromorpha</taxon>
        <taxon>Diplogasteroidea</taxon>
        <taxon>Neodiplogasteridae</taxon>
        <taxon>Pristionchus</taxon>
    </lineage>
</organism>
<dbReference type="SUPFAM" id="SSF50891">
    <property type="entry name" value="Cyclophilin-like"/>
    <property type="match status" value="1"/>
</dbReference>
<dbReference type="InterPro" id="IPR029000">
    <property type="entry name" value="Cyclophilin-like_dom_sf"/>
</dbReference>
<reference evidence="2" key="1">
    <citation type="submission" date="2022-10" db="EMBL/GenBank/DDBJ databases">
        <title>Genome assembly of Pristionchus species.</title>
        <authorList>
            <person name="Yoshida K."/>
            <person name="Sommer R.J."/>
        </authorList>
    </citation>
    <scope>NUCLEOTIDE SEQUENCE [LARGE SCALE GENOMIC DNA]</scope>
    <source>
        <strain evidence="2">RS5460</strain>
    </source>
</reference>
<comment type="caution">
    <text evidence="1">The sequence shown here is derived from an EMBL/GenBank/DDBJ whole genome shotgun (WGS) entry which is preliminary data.</text>
</comment>
<dbReference type="AlphaFoldDB" id="A0AAN5DAS0"/>
<protein>
    <submittedName>
        <fullName evidence="1">Uncharacterized protein</fullName>
    </submittedName>
</protein>
<dbReference type="Proteomes" id="UP001328107">
    <property type="component" value="Unassembled WGS sequence"/>
</dbReference>
<dbReference type="EMBL" id="BTRK01000006">
    <property type="protein sequence ID" value="GMR59195.1"/>
    <property type="molecule type" value="Genomic_DNA"/>
</dbReference>
<evidence type="ECO:0000313" key="1">
    <source>
        <dbReference type="EMBL" id="GMR59195.1"/>
    </source>
</evidence>
<sequence length="126" mass="13527">MGLTLSIAADILANRDERGKAIPYCKMNPTVFLTIGEEGGAELGTIANKLSKKTHPALTDNFVKLCTGEEIDRISGNRLTLCGSSLWSDGVVVGGRRSDGHNGKSKPLLLDSSLRMHPRYPCLETG</sequence>
<feature type="non-terminal residue" evidence="1">
    <location>
        <position position="126"/>
    </location>
</feature>
<dbReference type="Gene3D" id="2.40.100.10">
    <property type="entry name" value="Cyclophilin-like"/>
    <property type="match status" value="1"/>
</dbReference>
<name>A0AAN5DAS0_9BILA</name>